<proteinExistence type="predicted"/>
<dbReference type="GO" id="GO:0005886">
    <property type="term" value="C:plasma membrane"/>
    <property type="evidence" value="ECO:0007669"/>
    <property type="project" value="UniProtKB-SubCell"/>
</dbReference>
<evidence type="ECO:0000313" key="7">
    <source>
        <dbReference type="EMBL" id="PBK05563.1"/>
    </source>
</evidence>
<comment type="subcellular location">
    <subcellularLocation>
        <location evidence="1">Cell membrane</location>
        <topology evidence="1">Multi-pass membrane protein</topology>
    </subcellularLocation>
</comment>
<dbReference type="EMBL" id="NTMR01000003">
    <property type="protein sequence ID" value="PBK05563.1"/>
    <property type="molecule type" value="Genomic_DNA"/>
</dbReference>
<evidence type="ECO:0000256" key="3">
    <source>
        <dbReference type="ARBA" id="ARBA00022692"/>
    </source>
</evidence>
<keyword evidence="2" id="KW-1003">Cell membrane</keyword>
<protein>
    <submittedName>
        <fullName evidence="7">Threonine transporter</fullName>
    </submittedName>
</protein>
<dbReference type="PANTHER" id="PTHR30086:SF20">
    <property type="entry name" value="ARGININE EXPORTER PROTEIN ARGO-RELATED"/>
    <property type="match status" value="1"/>
</dbReference>
<evidence type="ECO:0000256" key="2">
    <source>
        <dbReference type="ARBA" id="ARBA00022475"/>
    </source>
</evidence>
<reference evidence="7 8" key="1">
    <citation type="submission" date="2017-09" db="EMBL/GenBank/DDBJ databases">
        <title>Pseudomonas abyssi sp. nov. isolated from Abyssopelagic Water.</title>
        <authorList>
            <person name="Wei Y."/>
        </authorList>
    </citation>
    <scope>NUCLEOTIDE SEQUENCE [LARGE SCALE GENOMIC DNA]</scope>
    <source>
        <strain evidence="7 8">MT5</strain>
    </source>
</reference>
<feature type="transmembrane region" description="Helical" evidence="6">
    <location>
        <begin position="111"/>
        <end position="136"/>
    </location>
</feature>
<evidence type="ECO:0000256" key="5">
    <source>
        <dbReference type="ARBA" id="ARBA00023136"/>
    </source>
</evidence>
<evidence type="ECO:0000256" key="6">
    <source>
        <dbReference type="SAM" id="Phobius"/>
    </source>
</evidence>
<dbReference type="PANTHER" id="PTHR30086">
    <property type="entry name" value="ARGININE EXPORTER PROTEIN ARGO"/>
    <property type="match status" value="1"/>
</dbReference>
<evidence type="ECO:0000256" key="4">
    <source>
        <dbReference type="ARBA" id="ARBA00022989"/>
    </source>
</evidence>
<dbReference type="RefSeq" id="WP_096003512.1">
    <property type="nucleotide sequence ID" value="NZ_NTMR01000003.1"/>
</dbReference>
<sequence>MSLAALLSLFLALIALALLPSSSVALVVVRSAERGTGHGLAAAAGITLADLLLAALALAGWQAAMESLGSLFQLLRWLAAAYLVWFGWTLWCRQPATRPPSGTAGSWGTSLLAGLMLTLGDIKALVFYASFFPLFVAAPLTPLLCLQVLGTTAAALLLVKGTYALVGSRLSSPLEQPAARKLGGGLMIGCGLWLASR</sequence>
<keyword evidence="4 6" id="KW-1133">Transmembrane helix</keyword>
<keyword evidence="3 6" id="KW-0812">Transmembrane</keyword>
<keyword evidence="8" id="KW-1185">Reference proteome</keyword>
<dbReference type="GO" id="GO:0015171">
    <property type="term" value="F:amino acid transmembrane transporter activity"/>
    <property type="evidence" value="ECO:0007669"/>
    <property type="project" value="TreeGrafter"/>
</dbReference>
<dbReference type="InterPro" id="IPR001123">
    <property type="entry name" value="LeuE-type"/>
</dbReference>
<name>A0A2A3MLA1_9PSED</name>
<gene>
    <name evidence="7" type="ORF">CNQ84_03420</name>
</gene>
<feature type="transmembrane region" description="Helical" evidence="6">
    <location>
        <begin position="74"/>
        <end position="91"/>
    </location>
</feature>
<evidence type="ECO:0000313" key="8">
    <source>
        <dbReference type="Proteomes" id="UP000242313"/>
    </source>
</evidence>
<dbReference type="AlphaFoldDB" id="A0A2A3MLA1"/>
<evidence type="ECO:0000256" key="1">
    <source>
        <dbReference type="ARBA" id="ARBA00004651"/>
    </source>
</evidence>
<organism evidence="7 8">
    <name type="scientific">Pseudomonas abyssi</name>
    <dbReference type="NCBI Taxonomy" id="170540"/>
    <lineage>
        <taxon>Bacteria</taxon>
        <taxon>Pseudomonadati</taxon>
        <taxon>Pseudomonadota</taxon>
        <taxon>Gammaproteobacteria</taxon>
        <taxon>Pseudomonadales</taxon>
        <taxon>Pseudomonadaceae</taxon>
        <taxon>Pseudomonas</taxon>
    </lineage>
</organism>
<dbReference type="Proteomes" id="UP000242313">
    <property type="component" value="Unassembled WGS sequence"/>
</dbReference>
<dbReference type="Pfam" id="PF01810">
    <property type="entry name" value="LysE"/>
    <property type="match status" value="1"/>
</dbReference>
<keyword evidence="5 6" id="KW-0472">Membrane</keyword>
<accession>A0A2A3MLA1</accession>
<comment type="caution">
    <text evidence="7">The sequence shown here is derived from an EMBL/GenBank/DDBJ whole genome shotgun (WGS) entry which is preliminary data.</text>
</comment>
<feature type="transmembrane region" description="Helical" evidence="6">
    <location>
        <begin position="41"/>
        <end position="62"/>
    </location>
</feature>